<dbReference type="CDD" id="cd00130">
    <property type="entry name" value="PAS"/>
    <property type="match status" value="2"/>
</dbReference>
<dbReference type="SMART" id="SM00091">
    <property type="entry name" value="PAS"/>
    <property type="match status" value="2"/>
</dbReference>
<evidence type="ECO:0000256" key="12">
    <source>
        <dbReference type="ARBA" id="ARBA00022840"/>
    </source>
</evidence>
<dbReference type="InterPro" id="IPR011102">
    <property type="entry name" value="Sig_transdc_His_kinase_HWE"/>
</dbReference>
<dbReference type="Pfam" id="PF07536">
    <property type="entry name" value="HWE_HK"/>
    <property type="match status" value="1"/>
</dbReference>
<dbReference type="SMART" id="SM00911">
    <property type="entry name" value="HWE_HK"/>
    <property type="match status" value="1"/>
</dbReference>
<dbReference type="InterPro" id="IPR036890">
    <property type="entry name" value="HATPase_C_sf"/>
</dbReference>
<dbReference type="GO" id="GO:0005524">
    <property type="term" value="F:ATP binding"/>
    <property type="evidence" value="ECO:0007669"/>
    <property type="project" value="UniProtKB-KW"/>
</dbReference>
<dbReference type="InterPro" id="IPR013656">
    <property type="entry name" value="PAS_4"/>
</dbReference>
<feature type="domain" description="PAC" evidence="16">
    <location>
        <begin position="118"/>
        <end position="171"/>
    </location>
</feature>
<evidence type="ECO:0000256" key="11">
    <source>
        <dbReference type="ARBA" id="ARBA00022777"/>
    </source>
</evidence>
<evidence type="ECO:0000256" key="4">
    <source>
        <dbReference type="ARBA" id="ARBA00022543"/>
    </source>
</evidence>
<feature type="domain" description="PAC" evidence="16">
    <location>
        <begin position="250"/>
        <end position="302"/>
    </location>
</feature>
<evidence type="ECO:0000256" key="8">
    <source>
        <dbReference type="ARBA" id="ARBA00022643"/>
    </source>
</evidence>
<dbReference type="InterPro" id="IPR013655">
    <property type="entry name" value="PAS_fold_3"/>
</dbReference>
<sequence>MPTTLFPKADKTVHPVAPDTMLAFINARDWSSTPLGPITDWPPTVRVSVRLMLSSALPMCLMVGREGIMIYNDAYIEVAGGRHPGSLGSSVFDSWPEVADFNRDVIDTVMQGKALAFENQHFVFHRNGAAEDVWLDLDYSPVLGEDGEAIATLAILSDMTKRVLVERALARSEERLSMAFSASGIAGAWDWKIDSDVVITNSHFAVMYGVSRDEAEKGVPITRFFDAVHPDDRPSLSRAIDQAVQDRKDFRAEYRLIDEQGKQRWIMATGKVVSDATTGELRLPGVIIDITERKAFEEALAASEAGFRTLADTMPQMVWSTLPDGYHDYYNARWYEYTGVPEGSTDGEAWSGMFHPDDRERAFQTWDHSLRTGEPYQIEYRLRHHSGEYRWTLGRALPIRNEAGEIIRWIGTCTDIHETKLASEEREMVAQELSHRIKNIFSVLNGIISLSSRSYPEIKPLTNELRQRIAAMGKAHDFVRPHSSASKPAANQSSLWALITELVAPHQGAGAQRIVLEGDDPIIDDGAATPLALIFHELATNAAKYGALGTQDGQIHLSSVLEGSNYRMVWKEHGGQPISPDTRKEGFGTKLIALSVQGQLNGSIERYWDEDGLRVELLLPAAQLNKSTTLRN</sequence>
<reference evidence="17" key="1">
    <citation type="submission" date="2020-09" db="EMBL/GenBank/DDBJ databases">
        <title>Genome seq and assembly of Tianweitania sp.</title>
        <authorList>
            <person name="Chhetri G."/>
        </authorList>
    </citation>
    <scope>NUCLEOTIDE SEQUENCE</scope>
    <source>
        <strain evidence="17">Rool2</strain>
    </source>
</reference>
<dbReference type="RefSeq" id="WP_188164277.1">
    <property type="nucleotide sequence ID" value="NZ_JACVVX010000002.1"/>
</dbReference>
<dbReference type="AlphaFoldDB" id="A0A8J6TYK6"/>
<dbReference type="Pfam" id="PF08447">
    <property type="entry name" value="PAS_3"/>
    <property type="match status" value="2"/>
</dbReference>
<dbReference type="InterPro" id="IPR052162">
    <property type="entry name" value="Sensor_kinase/Photoreceptor"/>
</dbReference>
<accession>A0A8J6TYK6</accession>
<dbReference type="SMART" id="SM00086">
    <property type="entry name" value="PAC"/>
    <property type="match status" value="3"/>
</dbReference>
<dbReference type="EC" id="2.7.13.3" evidence="2"/>
<evidence type="ECO:0000256" key="10">
    <source>
        <dbReference type="ARBA" id="ARBA00022741"/>
    </source>
</evidence>
<dbReference type="Gene3D" id="3.30.565.10">
    <property type="entry name" value="Histidine kinase-like ATPase, C-terminal domain"/>
    <property type="match status" value="1"/>
</dbReference>
<keyword evidence="7" id="KW-0285">Flavoprotein</keyword>
<evidence type="ECO:0000313" key="18">
    <source>
        <dbReference type="Proteomes" id="UP000643405"/>
    </source>
</evidence>
<dbReference type="GO" id="GO:0004673">
    <property type="term" value="F:protein histidine kinase activity"/>
    <property type="evidence" value="ECO:0007669"/>
    <property type="project" value="UniProtKB-EC"/>
</dbReference>
<keyword evidence="4" id="KW-0600">Photoreceptor protein</keyword>
<dbReference type="EMBL" id="JACVVX010000002">
    <property type="protein sequence ID" value="MBD0414864.1"/>
    <property type="molecule type" value="Genomic_DNA"/>
</dbReference>
<dbReference type="SUPFAM" id="SSF55785">
    <property type="entry name" value="PYP-like sensor domain (PAS domain)"/>
    <property type="match status" value="3"/>
</dbReference>
<comment type="caution">
    <text evidence="17">The sequence shown here is derived from an EMBL/GenBank/DDBJ whole genome shotgun (WGS) entry which is preliminary data.</text>
</comment>
<name>A0A8J6TYK6_9HYPH</name>
<evidence type="ECO:0000256" key="9">
    <source>
        <dbReference type="ARBA" id="ARBA00022679"/>
    </source>
</evidence>
<dbReference type="InterPro" id="IPR000700">
    <property type="entry name" value="PAS-assoc_C"/>
</dbReference>
<dbReference type="NCBIfam" id="TIGR00229">
    <property type="entry name" value="sensory_box"/>
    <property type="match status" value="2"/>
</dbReference>
<dbReference type="GO" id="GO:0009881">
    <property type="term" value="F:photoreceptor activity"/>
    <property type="evidence" value="ECO:0007669"/>
    <property type="project" value="UniProtKB-KW"/>
</dbReference>
<dbReference type="InterPro" id="IPR001610">
    <property type="entry name" value="PAC"/>
</dbReference>
<keyword evidence="8" id="KW-0288">FMN</keyword>
<dbReference type="Pfam" id="PF08448">
    <property type="entry name" value="PAS_4"/>
    <property type="match status" value="1"/>
</dbReference>
<evidence type="ECO:0000256" key="7">
    <source>
        <dbReference type="ARBA" id="ARBA00022630"/>
    </source>
</evidence>
<dbReference type="InterPro" id="IPR035965">
    <property type="entry name" value="PAS-like_dom_sf"/>
</dbReference>
<dbReference type="Gene3D" id="2.10.70.100">
    <property type="match status" value="1"/>
</dbReference>
<keyword evidence="18" id="KW-1185">Reference proteome</keyword>
<evidence type="ECO:0000313" key="17">
    <source>
        <dbReference type="EMBL" id="MBD0414864.1"/>
    </source>
</evidence>
<evidence type="ECO:0000256" key="5">
    <source>
        <dbReference type="ARBA" id="ARBA00022553"/>
    </source>
</evidence>
<organism evidence="17 18">
    <name type="scientific">Oryzicola mucosus</name>
    <dbReference type="NCBI Taxonomy" id="2767425"/>
    <lineage>
        <taxon>Bacteria</taxon>
        <taxon>Pseudomonadati</taxon>
        <taxon>Pseudomonadota</taxon>
        <taxon>Alphaproteobacteria</taxon>
        <taxon>Hyphomicrobiales</taxon>
        <taxon>Phyllobacteriaceae</taxon>
        <taxon>Oryzicola</taxon>
    </lineage>
</organism>
<dbReference type="PROSITE" id="PS50112">
    <property type="entry name" value="PAS"/>
    <property type="match status" value="2"/>
</dbReference>
<keyword evidence="11" id="KW-0418">Kinase</keyword>
<feature type="domain" description="PAS" evidence="15">
    <location>
        <begin position="172"/>
        <end position="247"/>
    </location>
</feature>
<proteinExistence type="predicted"/>
<keyword evidence="6" id="KW-0716">Sensory transduction</keyword>
<dbReference type="PANTHER" id="PTHR43304:SF1">
    <property type="entry name" value="PAC DOMAIN-CONTAINING PROTEIN"/>
    <property type="match status" value="1"/>
</dbReference>
<dbReference type="Proteomes" id="UP000643405">
    <property type="component" value="Unassembled WGS sequence"/>
</dbReference>
<evidence type="ECO:0000259" key="16">
    <source>
        <dbReference type="PROSITE" id="PS50113"/>
    </source>
</evidence>
<evidence type="ECO:0000256" key="2">
    <source>
        <dbReference type="ARBA" id="ARBA00012438"/>
    </source>
</evidence>
<evidence type="ECO:0000256" key="13">
    <source>
        <dbReference type="ARBA" id="ARBA00022991"/>
    </source>
</evidence>
<dbReference type="PROSITE" id="PS50113">
    <property type="entry name" value="PAC"/>
    <property type="match status" value="3"/>
</dbReference>
<keyword evidence="5" id="KW-0597">Phosphoprotein</keyword>
<keyword evidence="12" id="KW-0067">ATP-binding</keyword>
<evidence type="ECO:0000256" key="14">
    <source>
        <dbReference type="ARBA" id="ARBA00023170"/>
    </source>
</evidence>
<feature type="domain" description="PAC" evidence="16">
    <location>
        <begin position="376"/>
        <end position="428"/>
    </location>
</feature>
<keyword evidence="10" id="KW-0547">Nucleotide-binding</keyword>
<dbReference type="InterPro" id="IPR000014">
    <property type="entry name" value="PAS"/>
</dbReference>
<keyword evidence="14" id="KW-0675">Receptor</keyword>
<evidence type="ECO:0000256" key="6">
    <source>
        <dbReference type="ARBA" id="ARBA00022606"/>
    </source>
</evidence>
<protein>
    <recommendedName>
        <fullName evidence="3">Blue-light-activated histidine kinase</fullName>
        <ecNumber evidence="2">2.7.13.3</ecNumber>
    </recommendedName>
</protein>
<evidence type="ECO:0000256" key="1">
    <source>
        <dbReference type="ARBA" id="ARBA00000085"/>
    </source>
</evidence>
<evidence type="ECO:0000256" key="3">
    <source>
        <dbReference type="ARBA" id="ARBA00021740"/>
    </source>
</evidence>
<dbReference type="FunFam" id="3.30.450.20:FF:000099">
    <property type="entry name" value="Sensory box sensor histidine kinase"/>
    <property type="match status" value="1"/>
</dbReference>
<evidence type="ECO:0000259" key="15">
    <source>
        <dbReference type="PROSITE" id="PS50112"/>
    </source>
</evidence>
<comment type="catalytic activity">
    <reaction evidence="1">
        <text>ATP + protein L-histidine = ADP + protein N-phospho-L-histidine.</text>
        <dbReference type="EC" id="2.7.13.3"/>
    </reaction>
</comment>
<feature type="domain" description="PAS" evidence="15">
    <location>
        <begin position="303"/>
        <end position="373"/>
    </location>
</feature>
<gene>
    <name evidence="17" type="ORF">ICI42_09380</name>
</gene>
<keyword evidence="13" id="KW-0157">Chromophore</keyword>
<dbReference type="PANTHER" id="PTHR43304">
    <property type="entry name" value="PHYTOCHROME-LIKE PROTEIN CPH1"/>
    <property type="match status" value="1"/>
</dbReference>
<keyword evidence="9" id="KW-0808">Transferase</keyword>
<dbReference type="Gene3D" id="3.30.450.20">
    <property type="entry name" value="PAS domain"/>
    <property type="match status" value="3"/>
</dbReference>
<dbReference type="SUPFAM" id="SSF55874">
    <property type="entry name" value="ATPase domain of HSP90 chaperone/DNA topoisomerase II/histidine kinase"/>
    <property type="match status" value="1"/>
</dbReference>